<dbReference type="InterPro" id="IPR044666">
    <property type="entry name" value="Cyclophilin_A-like"/>
</dbReference>
<dbReference type="PROSITE" id="PS50072">
    <property type="entry name" value="CSA_PPIASE_2"/>
    <property type="match status" value="1"/>
</dbReference>
<dbReference type="Gene3D" id="2.40.100.10">
    <property type="entry name" value="Cyclophilin-like"/>
    <property type="match status" value="1"/>
</dbReference>
<comment type="catalytic activity">
    <reaction evidence="2">
        <text>[protein]-peptidylproline (omega=180) = [protein]-peptidylproline (omega=0)</text>
        <dbReference type="Rhea" id="RHEA:16237"/>
        <dbReference type="Rhea" id="RHEA-COMP:10747"/>
        <dbReference type="Rhea" id="RHEA-COMP:10748"/>
        <dbReference type="ChEBI" id="CHEBI:83833"/>
        <dbReference type="ChEBI" id="CHEBI:83834"/>
        <dbReference type="EC" id="5.2.1.8"/>
    </reaction>
</comment>
<dbReference type="EMBL" id="BOPH01000033">
    <property type="protein sequence ID" value="GIJ67850.1"/>
    <property type="molecule type" value="Genomic_DNA"/>
</dbReference>
<dbReference type="PANTHER" id="PTHR45625:SF3">
    <property type="entry name" value="PEPTIDYL-PROLYL CIS-TRANS ISOMERASE B-RELATED"/>
    <property type="match status" value="1"/>
</dbReference>
<dbReference type="CDD" id="cd00317">
    <property type="entry name" value="cyclophilin"/>
    <property type="match status" value="1"/>
</dbReference>
<dbReference type="InterPro" id="IPR029000">
    <property type="entry name" value="Cyclophilin-like_dom_sf"/>
</dbReference>
<proteinExistence type="inferred from homology"/>
<organism evidence="6 7">
    <name type="scientific">Virgisporangium ochraceum</name>
    <dbReference type="NCBI Taxonomy" id="65505"/>
    <lineage>
        <taxon>Bacteria</taxon>
        <taxon>Bacillati</taxon>
        <taxon>Actinomycetota</taxon>
        <taxon>Actinomycetes</taxon>
        <taxon>Micromonosporales</taxon>
        <taxon>Micromonosporaceae</taxon>
        <taxon>Virgisporangium</taxon>
    </lineage>
</organism>
<gene>
    <name evidence="6" type="primary">ppiB_2</name>
    <name evidence="6" type="ORF">Voc01_027670</name>
</gene>
<dbReference type="RefSeq" id="WP_203927807.1">
    <property type="nucleotide sequence ID" value="NZ_BOPH01000033.1"/>
</dbReference>
<keyword evidence="4" id="KW-0472">Membrane</keyword>
<evidence type="ECO:0000313" key="6">
    <source>
        <dbReference type="EMBL" id="GIJ67850.1"/>
    </source>
</evidence>
<comment type="function">
    <text evidence="1 2">PPIases accelerate the folding of proteins. It catalyzes the cis-trans isomerization of proline imidic peptide bonds in oligopeptides.</text>
</comment>
<keyword evidence="7" id="KW-1185">Reference proteome</keyword>
<feature type="domain" description="PPIase cyclophilin-type" evidence="5">
    <location>
        <begin position="131"/>
        <end position="277"/>
    </location>
</feature>
<evidence type="ECO:0000259" key="5">
    <source>
        <dbReference type="PROSITE" id="PS50072"/>
    </source>
</evidence>
<dbReference type="PRINTS" id="PR00153">
    <property type="entry name" value="CSAPPISMRASE"/>
</dbReference>
<dbReference type="InterPro" id="IPR002130">
    <property type="entry name" value="Cyclophilin-type_PPIase_dom"/>
</dbReference>
<dbReference type="Pfam" id="PF00160">
    <property type="entry name" value="Pro_isomerase"/>
    <property type="match status" value="1"/>
</dbReference>
<comment type="similarity">
    <text evidence="2">Belongs to the cyclophilin-type PPIase family.</text>
</comment>
<feature type="region of interest" description="Disordered" evidence="3">
    <location>
        <begin position="1"/>
        <end position="34"/>
    </location>
</feature>
<dbReference type="EC" id="5.2.1.8" evidence="2"/>
<evidence type="ECO:0000256" key="1">
    <source>
        <dbReference type="ARBA" id="ARBA00002388"/>
    </source>
</evidence>
<dbReference type="Proteomes" id="UP000635606">
    <property type="component" value="Unassembled WGS sequence"/>
</dbReference>
<sequence>MSYAPPGNPPPYGQPQYGQPPYGPPPGSNGRPGGGQGKTIAMIVVAVVVALVVCVGGVITGVAVLVSRDDEQPRAASAGDAVAETAQPAQAGPAPDCRAVPVARGKAVGPPDFSRATRAGTATMTLTTDQGELTISMDRAKTPCTVASLEHLAAKRFFDNTTCHRLTVQSIYVLQCGDPVGDGTGGPDYQIADENLAGARYTRGVVAMANAGPDTNGSQFFIVYRESEIQADYTVFGTVTTGLDVVDRVAAGGVEPGGNGPGDGAPTLGVTVRTVTVR</sequence>
<protein>
    <recommendedName>
        <fullName evidence="2">Peptidyl-prolyl cis-trans isomerase</fullName>
        <shortName evidence="2">PPIase</shortName>
        <ecNumber evidence="2">5.2.1.8</ecNumber>
    </recommendedName>
</protein>
<keyword evidence="2 6" id="KW-0413">Isomerase</keyword>
<dbReference type="PANTHER" id="PTHR45625">
    <property type="entry name" value="PEPTIDYL-PROLYL CIS-TRANS ISOMERASE-RELATED"/>
    <property type="match status" value="1"/>
</dbReference>
<dbReference type="AlphaFoldDB" id="A0A8J3ZUQ5"/>
<evidence type="ECO:0000256" key="3">
    <source>
        <dbReference type="SAM" id="MobiDB-lite"/>
    </source>
</evidence>
<evidence type="ECO:0000256" key="2">
    <source>
        <dbReference type="RuleBase" id="RU363019"/>
    </source>
</evidence>
<feature type="compositionally biased region" description="Pro residues" evidence="3">
    <location>
        <begin position="1"/>
        <end position="13"/>
    </location>
</feature>
<feature type="transmembrane region" description="Helical" evidence="4">
    <location>
        <begin position="40"/>
        <end position="66"/>
    </location>
</feature>
<feature type="region of interest" description="Disordered" evidence="3">
    <location>
        <begin position="76"/>
        <end position="96"/>
    </location>
</feature>
<keyword evidence="4" id="KW-0812">Transmembrane</keyword>
<dbReference type="SUPFAM" id="SSF50891">
    <property type="entry name" value="Cyclophilin-like"/>
    <property type="match status" value="1"/>
</dbReference>
<keyword evidence="2" id="KW-0697">Rotamase</keyword>
<dbReference type="GO" id="GO:0003755">
    <property type="term" value="F:peptidyl-prolyl cis-trans isomerase activity"/>
    <property type="evidence" value="ECO:0007669"/>
    <property type="project" value="UniProtKB-UniRule"/>
</dbReference>
<evidence type="ECO:0000313" key="7">
    <source>
        <dbReference type="Proteomes" id="UP000635606"/>
    </source>
</evidence>
<keyword evidence="4" id="KW-1133">Transmembrane helix</keyword>
<accession>A0A8J3ZUQ5</accession>
<reference evidence="6" key="1">
    <citation type="submission" date="2021-01" db="EMBL/GenBank/DDBJ databases">
        <title>Whole genome shotgun sequence of Virgisporangium ochraceum NBRC 16418.</title>
        <authorList>
            <person name="Komaki H."/>
            <person name="Tamura T."/>
        </authorList>
    </citation>
    <scope>NUCLEOTIDE SEQUENCE</scope>
    <source>
        <strain evidence="6">NBRC 16418</strain>
    </source>
</reference>
<name>A0A8J3ZUQ5_9ACTN</name>
<comment type="caution">
    <text evidence="6">The sequence shown here is derived from an EMBL/GenBank/DDBJ whole genome shotgun (WGS) entry which is preliminary data.</text>
</comment>
<evidence type="ECO:0000256" key="4">
    <source>
        <dbReference type="SAM" id="Phobius"/>
    </source>
</evidence>